<reference evidence="2" key="2">
    <citation type="submission" date="2021-01" db="EMBL/GenBank/DDBJ databases">
        <authorList>
            <person name="Yu Y."/>
        </authorList>
    </citation>
    <scope>NUCLEOTIDE SEQUENCE</scope>
    <source>
        <strain evidence="2">As-5</strain>
        <strain evidence="3">As-6</strain>
    </source>
</reference>
<comment type="caution">
    <text evidence="2">The sequence shown here is derived from an EMBL/GenBank/DDBJ whole genome shotgun (WGS) entry which is preliminary data.</text>
</comment>
<dbReference type="EMBL" id="JAFFTA010000001">
    <property type="protein sequence ID" value="MBM9912293.1"/>
    <property type="molecule type" value="Genomic_DNA"/>
</dbReference>
<keyword evidence="1" id="KW-0732">Signal</keyword>
<organism evidence="2 5">
    <name type="scientific">Stenotrophomonas lactitubi</name>
    <dbReference type="NCBI Taxonomy" id="2045214"/>
    <lineage>
        <taxon>Bacteria</taxon>
        <taxon>Pseudomonadati</taxon>
        <taxon>Pseudomonadota</taxon>
        <taxon>Gammaproteobacteria</taxon>
        <taxon>Lysobacterales</taxon>
        <taxon>Lysobacteraceae</taxon>
        <taxon>Stenotrophomonas</taxon>
    </lineage>
</organism>
<dbReference type="EMBL" id="JAFFTB010000009">
    <property type="protein sequence ID" value="MBM9937889.1"/>
    <property type="molecule type" value="Genomic_DNA"/>
</dbReference>
<dbReference type="Proteomes" id="UP000784064">
    <property type="component" value="Unassembled WGS sequence"/>
</dbReference>
<sequence length="249" mass="26544">MTLSRPRCALFVALIGVAGAASAAATTKVSLMTASEQASLIETRHSTGKGAAVSSFTTEYFGNGEIGMAWEDKRVLLLCKKAAYLNLPGMKPEAGTLSIEQRQMVAYEAMMAGFGGIAALGAVTGESVEVADDGSEMRRPGESTWAYGVERYEVATQRMPDGALRVRVRKQATVNNAKPSSPDDTFSTDEDQAARLAELAPNDSWTEVVIHGGARKPRTDPAMSLKGWVSTVEQQAATVGDARRLHDCK</sequence>
<name>A0AAW4GCX0_9GAMM</name>
<feature type="signal peptide" evidence="1">
    <location>
        <begin position="1"/>
        <end position="23"/>
    </location>
</feature>
<evidence type="ECO:0000313" key="2">
    <source>
        <dbReference type="EMBL" id="MBM9912293.1"/>
    </source>
</evidence>
<protein>
    <recommendedName>
        <fullName evidence="6">DUF1849 domain-containing protein</fullName>
    </recommendedName>
</protein>
<reference evidence="4" key="1">
    <citation type="submission" date="2021-01" db="EMBL/GenBank/DDBJ databases">
        <title>Stenotrophomonas maltophilia.</title>
        <authorList>
            <person name="Yu Y."/>
        </authorList>
    </citation>
    <scope>NUCLEOTIDE SEQUENCE [LARGE SCALE GENOMIC DNA]</scope>
    <source>
        <strain evidence="4">As-6</strain>
    </source>
</reference>
<gene>
    <name evidence="2" type="ORF">JJW18_02255</name>
    <name evidence="3" type="ORF">JJW19_07020</name>
</gene>
<evidence type="ECO:0000313" key="3">
    <source>
        <dbReference type="EMBL" id="MBM9937889.1"/>
    </source>
</evidence>
<evidence type="ECO:0000313" key="5">
    <source>
        <dbReference type="Proteomes" id="UP000784064"/>
    </source>
</evidence>
<feature type="chain" id="PRO_5043374748" description="DUF1849 domain-containing protein" evidence="1">
    <location>
        <begin position="24"/>
        <end position="249"/>
    </location>
</feature>
<evidence type="ECO:0000313" key="4">
    <source>
        <dbReference type="Proteomes" id="UP000749453"/>
    </source>
</evidence>
<dbReference type="RefSeq" id="WP_205404063.1">
    <property type="nucleotide sequence ID" value="NZ_JAFFTA010000001.1"/>
</dbReference>
<dbReference type="AlphaFoldDB" id="A0AAW4GCX0"/>
<accession>A0AAW4GCX0</accession>
<proteinExistence type="predicted"/>
<dbReference type="Proteomes" id="UP000749453">
    <property type="component" value="Unassembled WGS sequence"/>
</dbReference>
<keyword evidence="4" id="KW-1185">Reference proteome</keyword>
<evidence type="ECO:0000256" key="1">
    <source>
        <dbReference type="SAM" id="SignalP"/>
    </source>
</evidence>
<evidence type="ECO:0008006" key="6">
    <source>
        <dbReference type="Google" id="ProtNLM"/>
    </source>
</evidence>